<organism evidence="1 2">
    <name type="scientific">Candidatus Venteria ishoeyi</name>
    <dbReference type="NCBI Taxonomy" id="1899563"/>
    <lineage>
        <taxon>Bacteria</taxon>
        <taxon>Pseudomonadati</taxon>
        <taxon>Pseudomonadota</taxon>
        <taxon>Gammaproteobacteria</taxon>
        <taxon>Thiotrichales</taxon>
        <taxon>Thiotrichaceae</taxon>
        <taxon>Venteria</taxon>
    </lineage>
</organism>
<dbReference type="AlphaFoldDB" id="A0A1H6FA16"/>
<proteinExistence type="predicted"/>
<evidence type="ECO:0000313" key="2">
    <source>
        <dbReference type="Proteomes" id="UP000236724"/>
    </source>
</evidence>
<sequence length="356" mass="40256">MKTSIVSALSNVAAKVKNSLNGGWHGKTYAGDALKQRRMMLTLIRPTLWSSLISLCLPAYLQAEEITYLEKTPQKRLYQRQIASHSIEVGANAYEATLGLYMNLSDKPIPVVEGKSEIGFYRDLLFSSLNPRHLIISGSVYPVPLLGVALRKNHNIYDAFDFGRFNLIQSVTAGYEAPFALSAFVGNVVDYSPDKASHSINRGFMGYQFSAGKQHIKRNELIDDTWYQFEWHIKGGVKASDELLAWNLRPGVQWHSNPDIADVGYLALRRNRIDFNAPILSWLLNAGFEFKYQFEQKTFKPVSYELKLDKKFPLKKFGIALSLGFGIIHTTDRKYQGSLTDTEGDTILAIRPFIEF</sequence>
<evidence type="ECO:0000313" key="1">
    <source>
        <dbReference type="EMBL" id="SEH06942.1"/>
    </source>
</evidence>
<dbReference type="OrthoDB" id="9178605at2"/>
<gene>
    <name evidence="1" type="ORF">MBHS_02808</name>
</gene>
<protein>
    <submittedName>
        <fullName evidence="1">Uncharacterized protein</fullName>
    </submittedName>
</protein>
<reference evidence="1 2" key="1">
    <citation type="submission" date="2016-10" db="EMBL/GenBank/DDBJ databases">
        <authorList>
            <person name="de Groot N.N."/>
        </authorList>
    </citation>
    <scope>NUCLEOTIDE SEQUENCE [LARGE SCALE GENOMIC DNA]</scope>
    <source>
        <strain evidence="1">MBHS1</strain>
    </source>
</reference>
<accession>A0A1H6FA16</accession>
<dbReference type="EMBL" id="FMSV02000511">
    <property type="protein sequence ID" value="SEH06942.1"/>
    <property type="molecule type" value="Genomic_DNA"/>
</dbReference>
<dbReference type="RefSeq" id="WP_103920659.1">
    <property type="nucleotide sequence ID" value="NZ_FMSV02000511.1"/>
</dbReference>
<dbReference type="Proteomes" id="UP000236724">
    <property type="component" value="Unassembled WGS sequence"/>
</dbReference>
<name>A0A1H6FA16_9GAMM</name>
<keyword evidence="2" id="KW-1185">Reference proteome</keyword>